<gene>
    <name evidence="4" type="ORF">PQR66_08705</name>
</gene>
<comment type="caution">
    <text evidence="4">The sequence shown here is derived from an EMBL/GenBank/DDBJ whole genome shotgun (WGS) entry which is preliminary data.</text>
</comment>
<dbReference type="SMART" id="SM00843">
    <property type="entry name" value="Ftsk_gamma"/>
    <property type="match status" value="1"/>
</dbReference>
<protein>
    <submittedName>
        <fullName evidence="4">VapE family protein</fullName>
    </submittedName>
</protein>
<dbReference type="PANTHER" id="PTHR34985">
    <property type="entry name" value="SLR0554 PROTEIN"/>
    <property type="match status" value="1"/>
</dbReference>
<dbReference type="EMBL" id="JAQQFN010000005">
    <property type="protein sequence ID" value="MFL9883103.1"/>
    <property type="molecule type" value="Genomic_DNA"/>
</dbReference>
<reference evidence="4 5" key="1">
    <citation type="journal article" date="2024" name="Chem. Sci.">
        <title>Discovery of megapolipeptins by genome mining of a Burkholderiales bacteria collection.</title>
        <authorList>
            <person name="Paulo B.S."/>
            <person name="Recchia M.J.J."/>
            <person name="Lee S."/>
            <person name="Fergusson C.H."/>
            <person name="Romanowski S.B."/>
            <person name="Hernandez A."/>
            <person name="Krull N."/>
            <person name="Liu D.Y."/>
            <person name="Cavanagh H."/>
            <person name="Bos A."/>
            <person name="Gray C.A."/>
            <person name="Murphy B.T."/>
            <person name="Linington R.G."/>
            <person name="Eustaquio A.S."/>
        </authorList>
    </citation>
    <scope>NUCLEOTIDE SEQUENCE [LARGE SCALE GENOMIC DNA]</scope>
    <source>
        <strain evidence="4 5">RL16-012-BIC-B</strain>
    </source>
</reference>
<sequence length="916" mass="102456">MASLDQIAAQLAAAGHPKLPEGHPRLADESKPNQPHRYGPGKKFWYSIHEVVRAGKVLGYIGAYGRWIGDDNGSQTFEWQGEAAAPEDLAATRARQAEIEREGERKRLQAAKRAANRARSQWQNAFVDGESVYLERKQITPEGVRFDAEGTLLVPMYQYGADEPRMVGLQKITPDGAKRFNKGMEKKGAEFRVGEIGIDDRIVMLTEGYATGRSIRMATDARIPLSVCFDAGGILPAARALRSAYPDIHILICADDDWKIEQRLREHVASDYGYSGELVIGADAIQVEAKNTSYMLHAQYKQINGGVEYIELAVWNDIMPERTWRFENTGRKRAEEAVTDVGNASIAYPRFANRGDRKLTDFNDLHCEEGLHVVKAQIEAALLAALAPAADEIPPFPHLHAVAPIADPLYGEAVALVRQGRRATVSGVQRGLRIGYNRAAALIDEMQKAGVISAPAANDVRTVIDPHSAARATSADADGAEIESENGAYTWRQQLRRAEKSAAILPSLDNIFTILSNDEKWQGVFGFEQFSLRIMKLKPPPFEGGEVGEWSDRDDARCVLWLGQRYSFSPRSDVVADAVFLVADRNRYHEVRDYLDSVQWDGEERLRTWLVRYALAPDTEYVRLVSFKFLLGAVGRVMKPGCKMDNVLILEGVQDAGKSALFRTLWGEKWFTDANIVIGDKDTFSVMAGKWLIELAELDALSKSESSNSKRFFSTAVDTYRPPYARRAIDVPRQSVFGGTVNFDTYLKDESGNRRYWPVKAGTPLDLRGLAEDRDQIWAEAYQVYREWQSANEEAGGALPAPWQVLPHEKPLFSTEQEARYEGDIYETMIARHISMVSKVTMEQILGDCLKLEIAKWTPAEQRRIGKAMKSLGWIRKRESSGNREWYYTPPDLVDAPTPVTPATVVQAEHDDDAPL</sequence>
<feature type="coiled-coil region" evidence="1">
    <location>
        <begin position="94"/>
        <end position="125"/>
    </location>
</feature>
<evidence type="ECO:0000256" key="2">
    <source>
        <dbReference type="SAM" id="MobiDB-lite"/>
    </source>
</evidence>
<dbReference type="Gene3D" id="1.10.10.10">
    <property type="entry name" value="Winged helix-like DNA-binding domain superfamily/Winged helix DNA-binding domain"/>
    <property type="match status" value="1"/>
</dbReference>
<dbReference type="Pfam" id="PF05272">
    <property type="entry name" value="VapE-like_dom"/>
    <property type="match status" value="1"/>
</dbReference>
<dbReference type="Proteomes" id="UP001629249">
    <property type="component" value="Unassembled WGS sequence"/>
</dbReference>
<evidence type="ECO:0000313" key="5">
    <source>
        <dbReference type="Proteomes" id="UP001629249"/>
    </source>
</evidence>
<evidence type="ECO:0000256" key="1">
    <source>
        <dbReference type="SAM" id="Coils"/>
    </source>
</evidence>
<evidence type="ECO:0000313" key="4">
    <source>
        <dbReference type="EMBL" id="MFL9883103.1"/>
    </source>
</evidence>
<keyword evidence="1" id="KW-0175">Coiled coil</keyword>
<evidence type="ECO:0000259" key="3">
    <source>
        <dbReference type="SMART" id="SM00843"/>
    </source>
</evidence>
<feature type="domain" description="FtsK gamma" evidence="3">
    <location>
        <begin position="403"/>
        <end position="468"/>
    </location>
</feature>
<name>A0ABW8ZJS1_9BURK</name>
<dbReference type="InterPro" id="IPR036390">
    <property type="entry name" value="WH_DNA-bd_sf"/>
</dbReference>
<dbReference type="InterPro" id="IPR007936">
    <property type="entry name" value="VapE-like_dom"/>
</dbReference>
<dbReference type="InterPro" id="IPR036388">
    <property type="entry name" value="WH-like_DNA-bd_sf"/>
</dbReference>
<proteinExistence type="predicted"/>
<dbReference type="RefSeq" id="WP_408326517.1">
    <property type="nucleotide sequence ID" value="NZ_JAQQFH010000002.1"/>
</dbReference>
<dbReference type="Pfam" id="PF09397">
    <property type="entry name" value="FtsK_gamma"/>
    <property type="match status" value="1"/>
</dbReference>
<dbReference type="SUPFAM" id="SSF46785">
    <property type="entry name" value="Winged helix' DNA-binding domain"/>
    <property type="match status" value="1"/>
</dbReference>
<keyword evidence="5" id="KW-1185">Reference proteome</keyword>
<dbReference type="PANTHER" id="PTHR34985:SF1">
    <property type="entry name" value="SLR0554 PROTEIN"/>
    <property type="match status" value="1"/>
</dbReference>
<feature type="region of interest" description="Disordered" evidence="2">
    <location>
        <begin position="11"/>
        <end position="40"/>
    </location>
</feature>
<accession>A0ABW8ZJS1</accession>
<feature type="compositionally biased region" description="Basic and acidic residues" evidence="2">
    <location>
        <begin position="18"/>
        <end position="31"/>
    </location>
</feature>
<dbReference type="InterPro" id="IPR018541">
    <property type="entry name" value="Ftsk_gamma"/>
</dbReference>
<organism evidence="4 5">
    <name type="scientific">Paraburkholderia agricolaris</name>
    <dbReference type="NCBI Taxonomy" id="2152888"/>
    <lineage>
        <taxon>Bacteria</taxon>
        <taxon>Pseudomonadati</taxon>
        <taxon>Pseudomonadota</taxon>
        <taxon>Betaproteobacteria</taxon>
        <taxon>Burkholderiales</taxon>
        <taxon>Burkholderiaceae</taxon>
        <taxon>Paraburkholderia</taxon>
    </lineage>
</organism>